<dbReference type="Pfam" id="PF00001">
    <property type="entry name" value="7tm_1"/>
    <property type="match status" value="1"/>
</dbReference>
<dbReference type="PANTHER" id="PTHR45695">
    <property type="entry name" value="LEUCOKININ RECEPTOR-RELATED"/>
    <property type="match status" value="1"/>
</dbReference>
<dbReference type="InterPro" id="IPR017452">
    <property type="entry name" value="GPCR_Rhodpsn_7TM"/>
</dbReference>
<feature type="transmembrane region" description="Helical" evidence="8">
    <location>
        <begin position="28"/>
        <end position="49"/>
    </location>
</feature>
<keyword evidence="5 8" id="KW-0472">Membrane</keyword>
<dbReference type="SUPFAM" id="SSF81321">
    <property type="entry name" value="Family A G protein-coupled receptor-like"/>
    <property type="match status" value="1"/>
</dbReference>
<protein>
    <submittedName>
        <fullName evidence="11">QRFP-like peptide receptor isoform X1</fullName>
    </submittedName>
</protein>
<dbReference type="PANTHER" id="PTHR45695:SF9">
    <property type="entry name" value="LEUCOKININ RECEPTOR"/>
    <property type="match status" value="1"/>
</dbReference>
<dbReference type="Proteomes" id="UP001652625">
    <property type="component" value="Chromosome 03"/>
</dbReference>
<dbReference type="GeneID" id="105844455"/>
<reference evidence="11" key="1">
    <citation type="submission" date="2025-08" db="UniProtKB">
        <authorList>
            <consortium name="RefSeq"/>
        </authorList>
    </citation>
    <scope>IDENTIFICATION</scope>
</reference>
<dbReference type="InterPro" id="IPR000276">
    <property type="entry name" value="GPCR_Rhodpsn"/>
</dbReference>
<evidence type="ECO:0000256" key="2">
    <source>
        <dbReference type="ARBA" id="ARBA00022692"/>
    </source>
</evidence>
<keyword evidence="2 8" id="KW-0812">Transmembrane</keyword>
<keyword evidence="3 8" id="KW-1133">Transmembrane helix</keyword>
<name>A0ABM4BGV1_HYDVU</name>
<keyword evidence="7" id="KW-0807">Transducer</keyword>
<feature type="transmembrane region" description="Helical" evidence="8">
    <location>
        <begin position="310"/>
        <end position="333"/>
    </location>
</feature>
<sequence length="423" mass="48953">MNKKDEGAMNNSSLFAEDNSIPLKVQNVVFISIAVLAMFGNGIFLVSVLRSKRKHLGLSEYLVCNLAFCNFFLVVTSIPLQVIEINIGYFPLGSYGCYIMYPLATWALISVTETLLFLSFERFIAIKYPFKYIQLKKFSKMIIWIFHLISIASVIPYAINLHIVEHGNLPQCEEKWSKQISSIYTVSMFVIQYGIPLPVMSAFYIVAIIEIKKQNDEFIKISEKQYLSFTNNPLKLSGNSINTNLFIKLRAYGKTVMGSRYKSSNSQKRQKQTVSIFKLFLIIVFLFAICMIPNQIVWLCKAFDKVSVSGTWSTICYWLTYTNSVLNPILYGINNRFRKFYKVLFRPCCRVIDKQLFYSESFFQSKTENILSRTSVSVPKTGKRKERIIENFHSVENDPPSLLEEICYFQRSVSYRKNTITEY</sequence>
<feature type="transmembrane region" description="Helical" evidence="8">
    <location>
        <begin position="61"/>
        <end position="78"/>
    </location>
</feature>
<organism evidence="10 11">
    <name type="scientific">Hydra vulgaris</name>
    <name type="common">Hydra</name>
    <name type="synonym">Hydra attenuata</name>
    <dbReference type="NCBI Taxonomy" id="6087"/>
    <lineage>
        <taxon>Eukaryota</taxon>
        <taxon>Metazoa</taxon>
        <taxon>Cnidaria</taxon>
        <taxon>Hydrozoa</taxon>
        <taxon>Hydroidolina</taxon>
        <taxon>Anthoathecata</taxon>
        <taxon>Aplanulata</taxon>
        <taxon>Hydridae</taxon>
        <taxon>Hydra</taxon>
    </lineage>
</organism>
<feature type="transmembrane region" description="Helical" evidence="8">
    <location>
        <begin position="98"/>
        <end position="120"/>
    </location>
</feature>
<evidence type="ECO:0000256" key="1">
    <source>
        <dbReference type="ARBA" id="ARBA00004141"/>
    </source>
</evidence>
<evidence type="ECO:0000256" key="5">
    <source>
        <dbReference type="ARBA" id="ARBA00023136"/>
    </source>
</evidence>
<evidence type="ECO:0000256" key="7">
    <source>
        <dbReference type="ARBA" id="ARBA00023224"/>
    </source>
</evidence>
<evidence type="ECO:0000313" key="10">
    <source>
        <dbReference type="Proteomes" id="UP001652625"/>
    </source>
</evidence>
<dbReference type="PRINTS" id="PR00237">
    <property type="entry name" value="GPCRRHODOPSN"/>
</dbReference>
<dbReference type="PROSITE" id="PS50262">
    <property type="entry name" value="G_PROTEIN_RECEP_F1_2"/>
    <property type="match status" value="1"/>
</dbReference>
<feature type="transmembrane region" description="Helical" evidence="8">
    <location>
        <begin position="141"/>
        <end position="163"/>
    </location>
</feature>
<evidence type="ECO:0000256" key="6">
    <source>
        <dbReference type="ARBA" id="ARBA00023170"/>
    </source>
</evidence>
<feature type="transmembrane region" description="Helical" evidence="8">
    <location>
        <begin position="276"/>
        <end position="298"/>
    </location>
</feature>
<dbReference type="Gene3D" id="1.20.1070.10">
    <property type="entry name" value="Rhodopsin 7-helix transmembrane proteins"/>
    <property type="match status" value="1"/>
</dbReference>
<keyword evidence="10" id="KW-1185">Reference proteome</keyword>
<keyword evidence="6" id="KW-0675">Receptor</keyword>
<feature type="transmembrane region" description="Helical" evidence="8">
    <location>
        <begin position="183"/>
        <end position="209"/>
    </location>
</feature>
<gene>
    <name evidence="11" type="primary">LOC105844455</name>
</gene>
<accession>A0ABM4BGV1</accession>
<dbReference type="RefSeq" id="XP_065648252.1">
    <property type="nucleotide sequence ID" value="XM_065792180.1"/>
</dbReference>
<proteinExistence type="predicted"/>
<evidence type="ECO:0000256" key="4">
    <source>
        <dbReference type="ARBA" id="ARBA00023040"/>
    </source>
</evidence>
<evidence type="ECO:0000256" key="3">
    <source>
        <dbReference type="ARBA" id="ARBA00022989"/>
    </source>
</evidence>
<evidence type="ECO:0000313" key="11">
    <source>
        <dbReference type="RefSeq" id="XP_065648252.1"/>
    </source>
</evidence>
<evidence type="ECO:0000259" key="9">
    <source>
        <dbReference type="PROSITE" id="PS50262"/>
    </source>
</evidence>
<dbReference type="CDD" id="cd00637">
    <property type="entry name" value="7tm_classA_rhodopsin-like"/>
    <property type="match status" value="1"/>
</dbReference>
<keyword evidence="4" id="KW-0297">G-protein coupled receptor</keyword>
<comment type="subcellular location">
    <subcellularLocation>
        <location evidence="1">Membrane</location>
        <topology evidence="1">Multi-pass membrane protein</topology>
    </subcellularLocation>
</comment>
<evidence type="ECO:0000256" key="8">
    <source>
        <dbReference type="SAM" id="Phobius"/>
    </source>
</evidence>
<feature type="domain" description="G-protein coupled receptors family 1 profile" evidence="9">
    <location>
        <begin position="40"/>
        <end position="331"/>
    </location>
</feature>